<sequence length="182" mass="21328">MQNPGEELVGEYLKHILGCDFVEYNLYTPNIQGEIDVVGINTKAEEVYICEVATHLVTGLQYVKNNQPDNIERFYKKFVKNIRYVEECFPNHKAKFMLWSPIVKDQSPNAKHNQLRDIKTIQEQILAEFGVEIEPVINQKYSKCLSELRSYAGNETKELKSPIMRLFQIEEHLLKHIERLTR</sequence>
<dbReference type="Proteomes" id="UP000813876">
    <property type="component" value="Unassembled WGS sequence"/>
</dbReference>
<organism evidence="1 2">
    <name type="scientific">Photobacterium phosphoreum</name>
    <dbReference type="NCBI Taxonomy" id="659"/>
    <lineage>
        <taxon>Bacteria</taxon>
        <taxon>Pseudomonadati</taxon>
        <taxon>Pseudomonadota</taxon>
        <taxon>Gammaproteobacteria</taxon>
        <taxon>Vibrionales</taxon>
        <taxon>Vibrionaceae</taxon>
        <taxon>Photobacterium</taxon>
    </lineage>
</organism>
<proteinExistence type="predicted"/>
<gene>
    <name evidence="1" type="ORF">GLP33_16585</name>
</gene>
<evidence type="ECO:0000313" key="1">
    <source>
        <dbReference type="EMBL" id="MCF2303350.1"/>
    </source>
</evidence>
<name>A0AAW4ZY58_PHOPO</name>
<evidence type="ECO:0000313" key="2">
    <source>
        <dbReference type="Proteomes" id="UP000813876"/>
    </source>
</evidence>
<reference evidence="1" key="1">
    <citation type="submission" date="2019-11" db="EMBL/GenBank/DDBJ databases">
        <title>Comparative genomics of photobacteria reveal adaptation to distinct habitats.</title>
        <authorList>
            <person name="Fuertes-Perez S."/>
            <person name="Hilgarth M."/>
            <person name="Vogel R.F."/>
        </authorList>
    </citation>
    <scope>NUCLEOTIDE SEQUENCE</scope>
    <source>
        <strain evidence="1">TMW2.2145</strain>
    </source>
</reference>
<protein>
    <submittedName>
        <fullName evidence="1">Uncharacterized protein</fullName>
    </submittedName>
</protein>
<dbReference type="EMBL" id="WMCP01000024">
    <property type="protein sequence ID" value="MCF2303350.1"/>
    <property type="molecule type" value="Genomic_DNA"/>
</dbReference>
<dbReference type="AlphaFoldDB" id="A0AAW4ZY58"/>
<accession>A0AAW4ZY58</accession>
<comment type="caution">
    <text evidence="1">The sequence shown here is derived from an EMBL/GenBank/DDBJ whole genome shotgun (WGS) entry which is preliminary data.</text>
</comment>
<dbReference type="RefSeq" id="WP_065194207.1">
    <property type="nucleotide sequence ID" value="NZ_CBCPHZ010000016.1"/>
</dbReference>